<reference evidence="3 4" key="1">
    <citation type="submission" date="2019-07" db="EMBL/GenBank/DDBJ databases">
        <title>Genomics analysis of Aphanomyces spp. identifies a new class of oomycete effector associated with host adaptation.</title>
        <authorList>
            <person name="Gaulin E."/>
        </authorList>
    </citation>
    <scope>NUCLEOTIDE SEQUENCE [LARGE SCALE GENOMIC DNA]</scope>
    <source>
        <strain evidence="3 4">ATCC 201684</strain>
    </source>
</reference>
<dbReference type="Proteomes" id="UP000481153">
    <property type="component" value="Unassembled WGS sequence"/>
</dbReference>
<dbReference type="EMBL" id="VJMJ01000144">
    <property type="protein sequence ID" value="KAF0731337.1"/>
    <property type="molecule type" value="Genomic_DNA"/>
</dbReference>
<accession>A0A6G0WUW7</accession>
<evidence type="ECO:0000313" key="3">
    <source>
        <dbReference type="EMBL" id="KAF0731337.1"/>
    </source>
</evidence>
<keyword evidence="4" id="KW-1185">Reference proteome</keyword>
<sequence>MGWLASVFGDGYVSASFVLGVALLGKAIHESWLAAYLQYEAWVTGGKVRRLARLRYGFWSLLSSHMTQRWIYWLPGVFFILLWLWNRYGPSLWSETEDVIDDSDVPELEPFEPTATTSSPLFRNETTVQQRNKTSSKDNRASQPQNGKHNDDVDANTRRKHAFRALMAQKARFEQLEVKKPKGWLVYDPDKGQLVQVSP</sequence>
<comment type="caution">
    <text evidence="3">The sequence shown here is derived from an EMBL/GenBank/DDBJ whole genome shotgun (WGS) entry which is preliminary data.</text>
</comment>
<dbReference type="VEuPathDB" id="FungiDB:AeMF1_013703"/>
<evidence type="ECO:0000256" key="1">
    <source>
        <dbReference type="SAM" id="MobiDB-lite"/>
    </source>
</evidence>
<proteinExistence type="predicted"/>
<protein>
    <submittedName>
        <fullName evidence="3">Uncharacterized protein</fullName>
    </submittedName>
</protein>
<organism evidence="3 4">
    <name type="scientific">Aphanomyces euteiches</name>
    <dbReference type="NCBI Taxonomy" id="100861"/>
    <lineage>
        <taxon>Eukaryota</taxon>
        <taxon>Sar</taxon>
        <taxon>Stramenopiles</taxon>
        <taxon>Oomycota</taxon>
        <taxon>Saprolegniomycetes</taxon>
        <taxon>Saprolegniales</taxon>
        <taxon>Verrucalvaceae</taxon>
        <taxon>Aphanomyces</taxon>
    </lineage>
</organism>
<name>A0A6G0WUW7_9STRA</name>
<feature type="region of interest" description="Disordered" evidence="1">
    <location>
        <begin position="104"/>
        <end position="159"/>
    </location>
</feature>
<keyword evidence="2" id="KW-1133">Transmembrane helix</keyword>
<evidence type="ECO:0000256" key="2">
    <source>
        <dbReference type="SAM" id="Phobius"/>
    </source>
</evidence>
<keyword evidence="2" id="KW-0812">Transmembrane</keyword>
<feature type="compositionally biased region" description="Polar residues" evidence="1">
    <location>
        <begin position="114"/>
        <end position="133"/>
    </location>
</feature>
<feature type="transmembrane region" description="Helical" evidence="2">
    <location>
        <begin position="70"/>
        <end position="86"/>
    </location>
</feature>
<keyword evidence="2" id="KW-0472">Membrane</keyword>
<feature type="compositionally biased region" description="Basic and acidic residues" evidence="1">
    <location>
        <begin position="148"/>
        <end position="157"/>
    </location>
</feature>
<dbReference type="AlphaFoldDB" id="A0A6G0WUW7"/>
<gene>
    <name evidence="3" type="ORF">Ae201684_011400</name>
</gene>
<evidence type="ECO:0000313" key="4">
    <source>
        <dbReference type="Proteomes" id="UP000481153"/>
    </source>
</evidence>